<feature type="region of interest" description="Disordered" evidence="3">
    <location>
        <begin position="1"/>
        <end position="139"/>
    </location>
</feature>
<evidence type="ECO:0000256" key="2">
    <source>
        <dbReference type="ARBA" id="ARBA00023242"/>
    </source>
</evidence>
<dbReference type="AlphaFoldDB" id="A0AAD8SXB1"/>
<feature type="compositionally biased region" description="Low complexity" evidence="3">
    <location>
        <begin position="425"/>
        <end position="443"/>
    </location>
</feature>
<feature type="region of interest" description="Disordered" evidence="3">
    <location>
        <begin position="173"/>
        <end position="232"/>
    </location>
</feature>
<feature type="compositionally biased region" description="Pro residues" evidence="3">
    <location>
        <begin position="21"/>
        <end position="30"/>
    </location>
</feature>
<feature type="region of interest" description="Disordered" evidence="3">
    <location>
        <begin position="424"/>
        <end position="443"/>
    </location>
</feature>
<comment type="subcellular location">
    <subcellularLocation>
        <location evidence="1">Nucleus</location>
    </subcellularLocation>
</comment>
<accession>A0AAD8SXB1</accession>
<dbReference type="InterPro" id="IPR040319">
    <property type="entry name" value="LSD1-like"/>
</dbReference>
<dbReference type="GO" id="GO:0005634">
    <property type="term" value="C:nucleus"/>
    <property type="evidence" value="ECO:0007669"/>
    <property type="project" value="UniProtKB-SubCell"/>
</dbReference>
<evidence type="ECO:0000256" key="3">
    <source>
        <dbReference type="SAM" id="MobiDB-lite"/>
    </source>
</evidence>
<feature type="compositionally biased region" description="Low complexity" evidence="3">
    <location>
        <begin position="180"/>
        <end position="190"/>
    </location>
</feature>
<feature type="region of interest" description="Disordered" evidence="3">
    <location>
        <begin position="610"/>
        <end position="634"/>
    </location>
</feature>
<evidence type="ECO:0000313" key="6">
    <source>
        <dbReference type="Proteomes" id="UP001231189"/>
    </source>
</evidence>
<comment type="caution">
    <text evidence="5">The sequence shown here is derived from an EMBL/GenBank/DDBJ whole genome shotgun (WGS) entry which is preliminary data.</text>
</comment>
<dbReference type="NCBIfam" id="TIGR01053">
    <property type="entry name" value="LSD1"/>
    <property type="match status" value="2"/>
</dbReference>
<dbReference type="EMBL" id="JAUUTY010000003">
    <property type="protein sequence ID" value="KAK1665600.1"/>
    <property type="molecule type" value="Genomic_DNA"/>
</dbReference>
<feature type="compositionally biased region" description="Low complexity" evidence="3">
    <location>
        <begin position="621"/>
        <end position="634"/>
    </location>
</feature>
<evidence type="ECO:0000313" key="5">
    <source>
        <dbReference type="EMBL" id="KAK1665600.1"/>
    </source>
</evidence>
<evidence type="ECO:0000259" key="4">
    <source>
        <dbReference type="Pfam" id="PF06943"/>
    </source>
</evidence>
<protein>
    <recommendedName>
        <fullName evidence="4">Zinc finger LSD1-type domain-containing protein</fullName>
    </recommendedName>
</protein>
<dbReference type="PANTHER" id="PTHR31747">
    <property type="entry name" value="PROTEIN LSD1"/>
    <property type="match status" value="1"/>
</dbReference>
<proteinExistence type="predicted"/>
<dbReference type="Proteomes" id="UP001231189">
    <property type="component" value="Unassembled WGS sequence"/>
</dbReference>
<feature type="domain" description="Zinc finger LSD1-type" evidence="4">
    <location>
        <begin position="663"/>
        <end position="687"/>
    </location>
</feature>
<sequence>MVSKDAAWLPAALESMDSNPPTAPTPPKPPLKSGQEGFLPQQHPRPPCPTMLPGCENSEPAQPPSPRRPLADIARASPDTAETDAIAVASAEPGASSACKSEAEESFELPMPIPLSSPTDDGPWSPEKFESSWPPLHSPNLSVKTTHSLLNASMPVEASNSLTVLEAMDARVNPAPGLSPPSSGSLQQPLLRPPSPITQAEPCSPDTPAPGVETSNLSRLPPPNETTYTSSHLISTKAGTVKTEEAVLSVPALEAIHVETDGAHNLLPPLESKGEVLLKLPFLRSTTPVAQSETCSLKMAPPRFESLRSSWQPLSTPLSGTAHIMQEAAAAEPLAVKLEEEAGPRPALEEMDVDMHAVHPLLAPLESGMEGSLQEEHPRPLSPIVQDVPCSPDMAPPGFEDFKSPQLLLPSPLLAQTAYTCNDPATSEAEQVSEEAAQPSPAPEAMDVNMEISLESGAEGSLPQQLHELPTPKEKSTACSLEMVTSGHENLQLLPLPPLLPEIRTPKVLADMAATESVIEALDQVHHLVPLLGAIEEDTSLILSPPLESGSEGLLPHLEPQVNSFKTHAVDTKPDVPATNYMDVKSEETTQPLPALQAMDTNMDSSTTELLLSGNGAEGTSPQRQHQPSSPSMQAVPCSLDNLELLPPPPPPFLSKEMGQMVCGSCRELIAYPRGAVHVQCAGCRTINLVLEAHEVGNVRCGRCEILLMYPLGAPAVKCSLCFFVTEIGERNVRPRISVQQAASPHPPELVNQV</sequence>
<dbReference type="Pfam" id="PF06943">
    <property type="entry name" value="zf-LSD1"/>
    <property type="match status" value="2"/>
</dbReference>
<evidence type="ECO:0000256" key="1">
    <source>
        <dbReference type="ARBA" id="ARBA00004123"/>
    </source>
</evidence>
<keyword evidence="6" id="KW-1185">Reference proteome</keyword>
<feature type="domain" description="Zinc finger LSD1-type" evidence="4">
    <location>
        <begin position="701"/>
        <end position="723"/>
    </location>
</feature>
<keyword evidence="2" id="KW-0539">Nucleus</keyword>
<dbReference type="PANTHER" id="PTHR31747:SF17">
    <property type="entry name" value="PROTEIN LOL2"/>
    <property type="match status" value="1"/>
</dbReference>
<dbReference type="InterPro" id="IPR005735">
    <property type="entry name" value="Znf_LSD1"/>
</dbReference>
<organism evidence="5 6">
    <name type="scientific">Lolium multiflorum</name>
    <name type="common">Italian ryegrass</name>
    <name type="synonym">Lolium perenne subsp. multiflorum</name>
    <dbReference type="NCBI Taxonomy" id="4521"/>
    <lineage>
        <taxon>Eukaryota</taxon>
        <taxon>Viridiplantae</taxon>
        <taxon>Streptophyta</taxon>
        <taxon>Embryophyta</taxon>
        <taxon>Tracheophyta</taxon>
        <taxon>Spermatophyta</taxon>
        <taxon>Magnoliopsida</taxon>
        <taxon>Liliopsida</taxon>
        <taxon>Poales</taxon>
        <taxon>Poaceae</taxon>
        <taxon>BOP clade</taxon>
        <taxon>Pooideae</taxon>
        <taxon>Poodae</taxon>
        <taxon>Poeae</taxon>
        <taxon>Poeae Chloroplast Group 2 (Poeae type)</taxon>
        <taxon>Loliodinae</taxon>
        <taxon>Loliinae</taxon>
        <taxon>Lolium</taxon>
    </lineage>
</organism>
<name>A0AAD8SXB1_LOLMU</name>
<gene>
    <name evidence="5" type="ORF">QYE76_053759</name>
</gene>
<reference evidence="5" key="1">
    <citation type="submission" date="2023-07" db="EMBL/GenBank/DDBJ databases">
        <title>A chromosome-level genome assembly of Lolium multiflorum.</title>
        <authorList>
            <person name="Chen Y."/>
            <person name="Copetti D."/>
            <person name="Kolliker R."/>
            <person name="Studer B."/>
        </authorList>
    </citation>
    <scope>NUCLEOTIDE SEQUENCE</scope>
    <source>
        <strain evidence="5">02402/16</strain>
        <tissue evidence="5">Leaf</tissue>
    </source>
</reference>